<name>A0A7V2AYH1_RHOMR</name>
<gene>
    <name evidence="1" type="ORF">ENO59_00390</name>
</gene>
<evidence type="ECO:0000313" key="1">
    <source>
        <dbReference type="EMBL" id="HER94969.1"/>
    </source>
</evidence>
<accession>A0A7V2AYH1</accession>
<dbReference type="AlphaFoldDB" id="A0A7V2AYH1"/>
<sequence>MSTAAALPLRRCYLVAARVRADRLARLSELSERLFLRRAFLYLSAADQQWQRPELVQLLRRLSTLYCQCSTPFDGPMLFALGYFRVHDGVLEPVADRIPIDNPELLAWVLSEFLEPGAQVWVEMDAGWCGWHIEGEGQVHPLATNGNA</sequence>
<proteinExistence type="predicted"/>
<protein>
    <submittedName>
        <fullName evidence="1">Uncharacterized protein</fullName>
    </submittedName>
</protein>
<dbReference type="EMBL" id="DSGB01000001">
    <property type="protein sequence ID" value="HER94969.1"/>
    <property type="molecule type" value="Genomic_DNA"/>
</dbReference>
<reference evidence="1" key="1">
    <citation type="journal article" date="2020" name="mSystems">
        <title>Genome- and Community-Level Interaction Insights into Carbon Utilization and Element Cycling Functions of Hydrothermarchaeota in Hydrothermal Sediment.</title>
        <authorList>
            <person name="Zhou Z."/>
            <person name="Liu Y."/>
            <person name="Xu W."/>
            <person name="Pan J."/>
            <person name="Luo Z.H."/>
            <person name="Li M."/>
        </authorList>
    </citation>
    <scope>NUCLEOTIDE SEQUENCE [LARGE SCALE GENOMIC DNA]</scope>
    <source>
        <strain evidence="1">SpSt-143</strain>
    </source>
</reference>
<organism evidence="1">
    <name type="scientific">Rhodothermus marinus</name>
    <name type="common">Rhodothermus obamensis</name>
    <dbReference type="NCBI Taxonomy" id="29549"/>
    <lineage>
        <taxon>Bacteria</taxon>
        <taxon>Pseudomonadati</taxon>
        <taxon>Rhodothermota</taxon>
        <taxon>Rhodothermia</taxon>
        <taxon>Rhodothermales</taxon>
        <taxon>Rhodothermaceae</taxon>
        <taxon>Rhodothermus</taxon>
    </lineage>
</organism>
<comment type="caution">
    <text evidence="1">The sequence shown here is derived from an EMBL/GenBank/DDBJ whole genome shotgun (WGS) entry which is preliminary data.</text>
</comment>